<dbReference type="PANTHER" id="PTHR32243">
    <property type="entry name" value="MALTOSE TRANSPORT SYSTEM PERMEASE-RELATED"/>
    <property type="match status" value="1"/>
</dbReference>
<reference evidence="9 10" key="1">
    <citation type="submission" date="2019-02" db="EMBL/GenBank/DDBJ databases">
        <title>Draft genome sequences of novel Actinobacteria.</title>
        <authorList>
            <person name="Sahin N."/>
            <person name="Ay H."/>
            <person name="Saygin H."/>
        </authorList>
    </citation>
    <scope>NUCLEOTIDE SEQUENCE [LARGE SCALE GENOMIC DNA]</scope>
    <source>
        <strain evidence="9 10">16K104</strain>
    </source>
</reference>
<dbReference type="InterPro" id="IPR000515">
    <property type="entry name" value="MetI-like"/>
</dbReference>
<evidence type="ECO:0000256" key="5">
    <source>
        <dbReference type="ARBA" id="ARBA00022989"/>
    </source>
</evidence>
<evidence type="ECO:0000256" key="3">
    <source>
        <dbReference type="ARBA" id="ARBA00022475"/>
    </source>
</evidence>
<evidence type="ECO:0000256" key="2">
    <source>
        <dbReference type="ARBA" id="ARBA00022448"/>
    </source>
</evidence>
<sequence>MRRRDVGTDIVNPRLTPLGWVGLVAVVVFGCLPTYWLVATALMPREEVFAPNRSFLPRAISLESFRTFSGNAELMQNLLNSVIVSSLTAILSVVVSILAAYSLSKFRYRGRGALMVLLLSGQLFPGALLLISLYLLLNTVGLLYTYTGLVLAFTTFTLPLTVFLLKGFFDALPDEILEAARLDGASNLAVLRRIALPLVAPGIATAGLFGFMRGWNDLLFALTLGGQDKRTLPAGLVQTFIYQGAADWPALMAASIVTSLPIVVTFVILQRFLVSGLSAGAVKG</sequence>
<organism evidence="9 10">
    <name type="scientific">Kribbella turkmenica</name>
    <dbReference type="NCBI Taxonomy" id="2530375"/>
    <lineage>
        <taxon>Bacteria</taxon>
        <taxon>Bacillati</taxon>
        <taxon>Actinomycetota</taxon>
        <taxon>Actinomycetes</taxon>
        <taxon>Propionibacteriales</taxon>
        <taxon>Kribbellaceae</taxon>
        <taxon>Kribbella</taxon>
    </lineage>
</organism>
<protein>
    <submittedName>
        <fullName evidence="9">Carbohydrate ABC transporter permease</fullName>
    </submittedName>
</protein>
<dbReference type="PANTHER" id="PTHR32243:SF18">
    <property type="entry name" value="INNER MEMBRANE ABC TRANSPORTER PERMEASE PROTEIN YCJP"/>
    <property type="match status" value="1"/>
</dbReference>
<evidence type="ECO:0000256" key="7">
    <source>
        <dbReference type="RuleBase" id="RU363032"/>
    </source>
</evidence>
<keyword evidence="4 7" id="KW-0812">Transmembrane</keyword>
<keyword evidence="10" id="KW-1185">Reference proteome</keyword>
<keyword evidence="2 7" id="KW-0813">Transport</keyword>
<dbReference type="AlphaFoldDB" id="A0A4R4X8J9"/>
<dbReference type="Gene3D" id="1.10.3720.10">
    <property type="entry name" value="MetI-like"/>
    <property type="match status" value="1"/>
</dbReference>
<evidence type="ECO:0000256" key="4">
    <source>
        <dbReference type="ARBA" id="ARBA00022692"/>
    </source>
</evidence>
<comment type="subcellular location">
    <subcellularLocation>
        <location evidence="1 7">Cell membrane</location>
        <topology evidence="1 7">Multi-pass membrane protein</topology>
    </subcellularLocation>
</comment>
<dbReference type="GO" id="GO:0005886">
    <property type="term" value="C:plasma membrane"/>
    <property type="evidence" value="ECO:0007669"/>
    <property type="project" value="UniProtKB-SubCell"/>
</dbReference>
<evidence type="ECO:0000256" key="1">
    <source>
        <dbReference type="ARBA" id="ARBA00004651"/>
    </source>
</evidence>
<dbReference type="InterPro" id="IPR035906">
    <property type="entry name" value="MetI-like_sf"/>
</dbReference>
<dbReference type="SUPFAM" id="SSF161098">
    <property type="entry name" value="MetI-like"/>
    <property type="match status" value="1"/>
</dbReference>
<evidence type="ECO:0000259" key="8">
    <source>
        <dbReference type="PROSITE" id="PS50928"/>
    </source>
</evidence>
<dbReference type="PROSITE" id="PS51257">
    <property type="entry name" value="PROKAR_LIPOPROTEIN"/>
    <property type="match status" value="1"/>
</dbReference>
<dbReference type="OrthoDB" id="9794684at2"/>
<proteinExistence type="inferred from homology"/>
<evidence type="ECO:0000313" key="10">
    <source>
        <dbReference type="Proteomes" id="UP000295172"/>
    </source>
</evidence>
<dbReference type="CDD" id="cd06261">
    <property type="entry name" value="TM_PBP2"/>
    <property type="match status" value="1"/>
</dbReference>
<dbReference type="PROSITE" id="PS50928">
    <property type="entry name" value="ABC_TM1"/>
    <property type="match status" value="1"/>
</dbReference>
<evidence type="ECO:0000313" key="9">
    <source>
        <dbReference type="EMBL" id="TDD26800.1"/>
    </source>
</evidence>
<keyword evidence="3" id="KW-1003">Cell membrane</keyword>
<dbReference type="Pfam" id="PF00528">
    <property type="entry name" value="BPD_transp_1"/>
    <property type="match status" value="1"/>
</dbReference>
<feature type="domain" description="ABC transmembrane type-1" evidence="8">
    <location>
        <begin position="78"/>
        <end position="269"/>
    </location>
</feature>
<dbReference type="InterPro" id="IPR050901">
    <property type="entry name" value="BP-dep_ABC_trans_perm"/>
</dbReference>
<dbReference type="EMBL" id="SMKR01000042">
    <property type="protein sequence ID" value="TDD26800.1"/>
    <property type="molecule type" value="Genomic_DNA"/>
</dbReference>
<keyword evidence="6 7" id="KW-0472">Membrane</keyword>
<accession>A0A4R4X8J9</accession>
<keyword evidence="5 7" id="KW-1133">Transmembrane helix</keyword>
<feature type="transmembrane region" description="Helical" evidence="7">
    <location>
        <begin position="190"/>
        <end position="212"/>
    </location>
</feature>
<gene>
    <name evidence="9" type="ORF">E1218_12130</name>
</gene>
<comment type="similarity">
    <text evidence="7">Belongs to the binding-protein-dependent transport system permease family.</text>
</comment>
<comment type="caution">
    <text evidence="9">The sequence shown here is derived from an EMBL/GenBank/DDBJ whole genome shotgun (WGS) entry which is preliminary data.</text>
</comment>
<feature type="transmembrane region" description="Helical" evidence="7">
    <location>
        <begin position="143"/>
        <end position="169"/>
    </location>
</feature>
<evidence type="ECO:0000256" key="6">
    <source>
        <dbReference type="ARBA" id="ARBA00023136"/>
    </source>
</evidence>
<dbReference type="GO" id="GO:0055085">
    <property type="term" value="P:transmembrane transport"/>
    <property type="evidence" value="ECO:0007669"/>
    <property type="project" value="InterPro"/>
</dbReference>
<feature type="transmembrane region" description="Helical" evidence="7">
    <location>
        <begin position="248"/>
        <end position="269"/>
    </location>
</feature>
<name>A0A4R4X8J9_9ACTN</name>
<dbReference type="Proteomes" id="UP000295172">
    <property type="component" value="Unassembled WGS sequence"/>
</dbReference>
<feature type="transmembrane region" description="Helical" evidence="7">
    <location>
        <begin position="20"/>
        <end position="38"/>
    </location>
</feature>
<feature type="transmembrane region" description="Helical" evidence="7">
    <location>
        <begin position="78"/>
        <end position="101"/>
    </location>
</feature>
<feature type="transmembrane region" description="Helical" evidence="7">
    <location>
        <begin position="113"/>
        <end position="137"/>
    </location>
</feature>